<organism evidence="5 6">
    <name type="scientific">Erinaceus europaeus</name>
    <name type="common">Western European hedgehog</name>
    <dbReference type="NCBI Taxonomy" id="9365"/>
    <lineage>
        <taxon>Eukaryota</taxon>
        <taxon>Metazoa</taxon>
        <taxon>Chordata</taxon>
        <taxon>Craniata</taxon>
        <taxon>Vertebrata</taxon>
        <taxon>Euteleostomi</taxon>
        <taxon>Mammalia</taxon>
        <taxon>Eutheria</taxon>
        <taxon>Laurasiatheria</taxon>
        <taxon>Eulipotyphla</taxon>
        <taxon>Erinaceidae</taxon>
        <taxon>Erinaceinae</taxon>
        <taxon>Erinaceus</taxon>
    </lineage>
</organism>
<evidence type="ECO:0000256" key="2">
    <source>
        <dbReference type="PROSITE-ProRule" id="PRU01324"/>
    </source>
</evidence>
<evidence type="ECO:0000256" key="3">
    <source>
        <dbReference type="SAM" id="MobiDB-lite"/>
    </source>
</evidence>
<dbReference type="SUPFAM" id="SSF144292">
    <property type="entry name" value="occludin/ELL-like"/>
    <property type="match status" value="1"/>
</dbReference>
<dbReference type="GeneID" id="103122629"/>
<dbReference type="InterPro" id="IPR010844">
    <property type="entry name" value="Occludin_ELL"/>
</dbReference>
<gene>
    <name evidence="6" type="primary">OCEL1</name>
</gene>
<comment type="similarity">
    <text evidence="1 2">Belongs to the ELL/occludin family.</text>
</comment>
<dbReference type="Gene3D" id="6.10.140.340">
    <property type="match status" value="1"/>
</dbReference>
<dbReference type="Pfam" id="PF07303">
    <property type="entry name" value="Occludin_ELL"/>
    <property type="match status" value="1"/>
</dbReference>
<feature type="domain" description="OCEL" evidence="4">
    <location>
        <begin position="164"/>
        <end position="274"/>
    </location>
</feature>
<evidence type="ECO:0000259" key="4">
    <source>
        <dbReference type="PROSITE" id="PS51980"/>
    </source>
</evidence>
<evidence type="ECO:0000313" key="6">
    <source>
        <dbReference type="RefSeq" id="XP_060037397.1"/>
    </source>
</evidence>
<dbReference type="PROSITE" id="PS51980">
    <property type="entry name" value="OCEL"/>
    <property type="match status" value="1"/>
</dbReference>
<dbReference type="PANTHER" id="PTHR23288">
    <property type="entry name" value="OCCLUDIN AND RNA POLYMERASE II ELONGATION FACTOR ELL"/>
    <property type="match status" value="1"/>
</dbReference>
<name>A0ABM3WLE8_ERIEU</name>
<dbReference type="RefSeq" id="XP_060037397.1">
    <property type="nucleotide sequence ID" value="XM_060181414.1"/>
</dbReference>
<protein>
    <submittedName>
        <fullName evidence="6">Occludin/ELL domain-containing protein 1</fullName>
    </submittedName>
</protein>
<dbReference type="Proteomes" id="UP001652624">
    <property type="component" value="Chromosome 23"/>
</dbReference>
<feature type="compositionally biased region" description="Low complexity" evidence="3">
    <location>
        <begin position="37"/>
        <end position="50"/>
    </location>
</feature>
<accession>A0ABM3WLE8</accession>
<dbReference type="PANTHER" id="PTHR23288:SF15">
    <property type="entry name" value="OCCLUDIN_ELL DOMAIN-CONTAINING PROTEIN 1"/>
    <property type="match status" value="1"/>
</dbReference>
<evidence type="ECO:0000256" key="1">
    <source>
        <dbReference type="ARBA" id="ARBA00009171"/>
    </source>
</evidence>
<dbReference type="InterPro" id="IPR031176">
    <property type="entry name" value="ELL/occludin"/>
</dbReference>
<sequence length="280" mass="30813">MSALILAGHAPRPEALCQLPATPPRSGPDRRSRTAGPRRLSGSGPGSEPRTLGQAACRAHPPRAGPEPPRRPRPPAGRRPPRTLAPRELPQTRCSRGRRHALQPGSPRAGASTLRPPGQPPPGAHKPRPKKIVFEDELPLRTGPCPVKPPVWAACRPGPPHPAPDYELRYPPPRSTGDRERYAAVFRDLHPELRALRRDLRAACASLRRLEALLAALPPPRSQAEAQLAARVHRQLRKKQADPYLLARQARCQQLQAKLKLLKSHIQKFDASQDDGSVYF</sequence>
<reference evidence="6" key="1">
    <citation type="submission" date="2025-08" db="UniProtKB">
        <authorList>
            <consortium name="RefSeq"/>
        </authorList>
    </citation>
    <scope>IDENTIFICATION</scope>
</reference>
<keyword evidence="5" id="KW-1185">Reference proteome</keyword>
<feature type="region of interest" description="Disordered" evidence="3">
    <location>
        <begin position="1"/>
        <end position="129"/>
    </location>
</feature>
<proteinExistence type="inferred from homology"/>
<evidence type="ECO:0000313" key="5">
    <source>
        <dbReference type="Proteomes" id="UP001652624"/>
    </source>
</evidence>